<dbReference type="Proteomes" id="UP001519288">
    <property type="component" value="Unassembled WGS sequence"/>
</dbReference>
<dbReference type="EMBL" id="JAGGLD010000002">
    <property type="protein sequence ID" value="MBP2000624.1"/>
    <property type="molecule type" value="Genomic_DNA"/>
</dbReference>
<protein>
    <recommendedName>
        <fullName evidence="4">Transcriptional regulator</fullName>
    </recommendedName>
</protein>
<comment type="caution">
    <text evidence="2">The sequence shown here is derived from an EMBL/GenBank/DDBJ whole genome shotgun (WGS) entry which is preliminary data.</text>
</comment>
<organism evidence="2 3">
    <name type="scientific">Paenibacillus shirakamiensis</name>
    <dbReference type="NCBI Taxonomy" id="1265935"/>
    <lineage>
        <taxon>Bacteria</taxon>
        <taxon>Bacillati</taxon>
        <taxon>Bacillota</taxon>
        <taxon>Bacilli</taxon>
        <taxon>Bacillales</taxon>
        <taxon>Paenibacillaceae</taxon>
        <taxon>Paenibacillus</taxon>
    </lineage>
</organism>
<proteinExistence type="predicted"/>
<gene>
    <name evidence="2" type="ORF">J2Z69_001655</name>
</gene>
<sequence length="170" mass="19270">MKRRVIPGRFSAEMEDDFVVFFIGMRVNKILALHKWVPVARAMPPMIRELYQHPELGFISAEILFNTRGATTLQYWKSYEQLEAYARGGFHLEAWKRFNKSIGTDGSVGIFHETYKVTKGQYESIYTNMPPFGLGVAGTLSPSVGRRETATRRLGGMNEPALETPPNPEV</sequence>
<evidence type="ECO:0000313" key="3">
    <source>
        <dbReference type="Proteomes" id="UP001519288"/>
    </source>
</evidence>
<dbReference type="Pfam" id="PF13826">
    <property type="entry name" value="Monooxy_af470-like"/>
    <property type="match status" value="1"/>
</dbReference>
<evidence type="ECO:0000256" key="1">
    <source>
        <dbReference type="SAM" id="MobiDB-lite"/>
    </source>
</evidence>
<dbReference type="InterPro" id="IPR025444">
    <property type="entry name" value="Monooxy_af470"/>
</dbReference>
<evidence type="ECO:0000313" key="2">
    <source>
        <dbReference type="EMBL" id="MBP2000624.1"/>
    </source>
</evidence>
<accession>A0ABS4JJ34</accession>
<keyword evidence="3" id="KW-1185">Reference proteome</keyword>
<evidence type="ECO:0008006" key="4">
    <source>
        <dbReference type="Google" id="ProtNLM"/>
    </source>
</evidence>
<feature type="region of interest" description="Disordered" evidence="1">
    <location>
        <begin position="151"/>
        <end position="170"/>
    </location>
</feature>
<name>A0ABS4JJ34_9BACL</name>
<dbReference type="RefSeq" id="WP_209860961.1">
    <property type="nucleotide sequence ID" value="NZ_JAGGLD010000002.1"/>
</dbReference>
<reference evidence="2 3" key="1">
    <citation type="submission" date="2021-03" db="EMBL/GenBank/DDBJ databases">
        <title>Genomic Encyclopedia of Type Strains, Phase IV (KMG-IV): sequencing the most valuable type-strain genomes for metagenomic binning, comparative biology and taxonomic classification.</title>
        <authorList>
            <person name="Goeker M."/>
        </authorList>
    </citation>
    <scope>NUCLEOTIDE SEQUENCE [LARGE SCALE GENOMIC DNA]</scope>
    <source>
        <strain evidence="2 3">DSM 26806</strain>
    </source>
</reference>